<keyword evidence="8 10" id="KW-0472">Membrane</keyword>
<dbReference type="Gene3D" id="3.55.50.30">
    <property type="match status" value="1"/>
</dbReference>
<evidence type="ECO:0000256" key="2">
    <source>
        <dbReference type="ARBA" id="ARBA00022448"/>
    </source>
</evidence>
<dbReference type="Pfam" id="PF13715">
    <property type="entry name" value="CarbopepD_reg_2"/>
    <property type="match status" value="1"/>
</dbReference>
<evidence type="ECO:0000256" key="4">
    <source>
        <dbReference type="ARBA" id="ARBA00022496"/>
    </source>
</evidence>
<dbReference type="InterPro" id="IPR000531">
    <property type="entry name" value="Beta-barrel_TonB"/>
</dbReference>
<dbReference type="InterPro" id="IPR037066">
    <property type="entry name" value="Plug_dom_sf"/>
</dbReference>
<dbReference type="Gene3D" id="2.60.40.1120">
    <property type="entry name" value="Carboxypeptidase-like, regulatory domain"/>
    <property type="match status" value="1"/>
</dbReference>
<gene>
    <name evidence="13" type="ORF">FAZ19_14130</name>
</gene>
<dbReference type="SUPFAM" id="SSF49464">
    <property type="entry name" value="Carboxypeptidase regulatory domain-like"/>
    <property type="match status" value="1"/>
</dbReference>
<dbReference type="Proteomes" id="UP000309872">
    <property type="component" value="Unassembled WGS sequence"/>
</dbReference>
<evidence type="ECO:0000256" key="9">
    <source>
        <dbReference type="ARBA" id="ARBA00023237"/>
    </source>
</evidence>
<evidence type="ECO:0000256" key="8">
    <source>
        <dbReference type="ARBA" id="ARBA00023136"/>
    </source>
</evidence>
<evidence type="ECO:0000256" key="3">
    <source>
        <dbReference type="ARBA" id="ARBA00022452"/>
    </source>
</evidence>
<dbReference type="InterPro" id="IPR011662">
    <property type="entry name" value="Secretin/TonB_short_N"/>
</dbReference>
<dbReference type="EMBL" id="SUKA01000004">
    <property type="protein sequence ID" value="TJY64338.1"/>
    <property type="molecule type" value="Genomic_DNA"/>
</dbReference>
<comment type="caution">
    <text evidence="13">The sequence shown here is derived from an EMBL/GenBank/DDBJ whole genome shotgun (WGS) entry which is preliminary data.</text>
</comment>
<evidence type="ECO:0000256" key="5">
    <source>
        <dbReference type="ARBA" id="ARBA00022692"/>
    </source>
</evidence>
<reference evidence="13 14" key="1">
    <citation type="submission" date="2019-04" db="EMBL/GenBank/DDBJ databases">
        <title>Sphingobacterium olei sp. nov., isolated from oil-contaminated soil.</title>
        <authorList>
            <person name="Liu B."/>
        </authorList>
    </citation>
    <scope>NUCLEOTIDE SEQUENCE [LARGE SCALE GENOMIC DNA]</scope>
    <source>
        <strain evidence="13 14">Y3L14</strain>
    </source>
</reference>
<dbReference type="Pfam" id="PF07660">
    <property type="entry name" value="STN"/>
    <property type="match status" value="1"/>
</dbReference>
<keyword evidence="9 10" id="KW-0998">Cell outer membrane</keyword>
<accession>A0A4U0GZ04</accession>
<keyword evidence="2 10" id="KW-0813">Transport</keyword>
<keyword evidence="5 10" id="KW-0812">Transmembrane</keyword>
<keyword evidence="7 11" id="KW-0798">TonB box</keyword>
<dbReference type="InterPro" id="IPR039426">
    <property type="entry name" value="TonB-dep_rcpt-like"/>
</dbReference>
<dbReference type="Pfam" id="PF00593">
    <property type="entry name" value="TonB_dep_Rec_b-barrel"/>
    <property type="match status" value="1"/>
</dbReference>
<dbReference type="Gene3D" id="2.40.170.20">
    <property type="entry name" value="TonB-dependent receptor, beta-barrel domain"/>
    <property type="match status" value="1"/>
</dbReference>
<dbReference type="GO" id="GO:0006826">
    <property type="term" value="P:iron ion transport"/>
    <property type="evidence" value="ECO:0007669"/>
    <property type="project" value="UniProtKB-KW"/>
</dbReference>
<feature type="domain" description="Secretin/TonB short N-terminal" evidence="12">
    <location>
        <begin position="71"/>
        <end position="122"/>
    </location>
</feature>
<evidence type="ECO:0000256" key="6">
    <source>
        <dbReference type="ARBA" id="ARBA00023004"/>
    </source>
</evidence>
<evidence type="ECO:0000313" key="13">
    <source>
        <dbReference type="EMBL" id="TJY64338.1"/>
    </source>
</evidence>
<dbReference type="AlphaFoldDB" id="A0A4U0GZ04"/>
<dbReference type="PROSITE" id="PS52016">
    <property type="entry name" value="TONB_DEPENDENT_REC_3"/>
    <property type="match status" value="1"/>
</dbReference>
<dbReference type="InterPro" id="IPR023997">
    <property type="entry name" value="TonB-dep_OMP_SusC/RagA_CS"/>
</dbReference>
<organism evidence="13 14">
    <name type="scientific">Sphingobacterium alkalisoli</name>
    <dbReference type="NCBI Taxonomy" id="1874115"/>
    <lineage>
        <taxon>Bacteria</taxon>
        <taxon>Pseudomonadati</taxon>
        <taxon>Bacteroidota</taxon>
        <taxon>Sphingobacteriia</taxon>
        <taxon>Sphingobacteriales</taxon>
        <taxon>Sphingobacteriaceae</taxon>
        <taxon>Sphingobacterium</taxon>
    </lineage>
</organism>
<dbReference type="InterPro" id="IPR036942">
    <property type="entry name" value="Beta-barrel_TonB_sf"/>
</dbReference>
<sequence length="1119" mass="122767">MYKKIHWGRRLCLINRHRSLIKIMKIALLLMFVGIFGVSGAVFSQDASVSLDIKNQPLSTLIAAIKKQTSYSFLFDADEVNVDQKVSLSSKGIKVKDALQQVLKPHGLESRMSGNHILIVKATVPANRNQQKELSGIIKSATGDIISGATVSVKGTLLSVQTNNNGLFKLALPERSVTLVVSYLGMQPTEVSVGADQRFVEITLQDGVSEIEDVVVTALGIRRQNRSLTYNVQQLEAEEVIRIPDPNFINNLNGRVAGVTINSSSSGVGGSSRVVMRGVKSISGNNNALYVIDGIPMPSLSSDQPEDIFSGAGQTGDGISNFNAEDIESISVLSGPAAAALYGSAAANGAVLVTTKGGKKDQTSLTVSNQTTFSRPFILPELQNSYGPTEPGSYYSWGEKLNQPSNYKAGDFFNTGVNLTNAISLSTGNARSQTYLSAGTVNANGIIHNNDYKRYNFSVRNTTNFLDEKLILDVGFMHANVNEQNMTAQGLYFNPLVPIYLFPAGDDFNKVELFERYDPSRNFKTQFWPYGDQGLSMQNPYWITQRALFPNNKQRYMSNASLKYILSDWINVSGRLKLDRSNDKFEKRFNASTNMLFASENGFYSLNEAQTQQVYGELMTNINKSFLDDQISLTAVVGANVEDLSYDQNMYGGKLHGVPNLFTYSNVNNATAESSQTGYRRNKQAVFASTQFGYKDRLFLDLTGRNDWASTLALSNVKSFFYPSVGVSAVVSDMLNMNADYLSYLKVRASYSEVGNEPNPFLTIPTYSLANGYPQTQARMPNPDLKPERTRSWEGGLNATLFKSKLSIDATVYQSSTFNQFFEPTLSSSSGFTSVIVNAGRIDNKGVEVVAKYNEQIGAFNWNTYLTYSLNRNKIIKLLDNWTNPVTGDQISLTELDMTGTGSYKMVLKEGGQMGDIYVNSLRVDEHGAIYVHPTDQVVVAETNEYVYAGNNNPRYNLGWGNNFSYRGIHFGFLFNARVGGVVVSNTQAVLDAFGASKGSSDARDAGGVLVNGRPIPTKPYYDVVGGGSSGGIGSMYTYSATNVRLGEVSFGYDLPMAKWVKGIKGANVSFIGKNLLFLYNKAPYDPELTASTGTYFQGIDYFMSPSLRSLGFSLRVQL</sequence>
<keyword evidence="3 10" id="KW-1134">Transmembrane beta strand</keyword>
<dbReference type="SUPFAM" id="SSF56935">
    <property type="entry name" value="Porins"/>
    <property type="match status" value="1"/>
</dbReference>
<evidence type="ECO:0000256" key="1">
    <source>
        <dbReference type="ARBA" id="ARBA00004571"/>
    </source>
</evidence>
<evidence type="ECO:0000256" key="7">
    <source>
        <dbReference type="ARBA" id="ARBA00023077"/>
    </source>
</evidence>
<evidence type="ECO:0000256" key="10">
    <source>
        <dbReference type="PROSITE-ProRule" id="PRU01360"/>
    </source>
</evidence>
<dbReference type="OrthoDB" id="9768177at2"/>
<keyword evidence="4" id="KW-0410">Iron transport</keyword>
<keyword evidence="4" id="KW-0406">Ion transport</keyword>
<dbReference type="InterPro" id="IPR023996">
    <property type="entry name" value="TonB-dep_OMP_SusC/RagA"/>
</dbReference>
<proteinExistence type="inferred from homology"/>
<dbReference type="NCBIfam" id="TIGR04057">
    <property type="entry name" value="SusC_RagA_signa"/>
    <property type="match status" value="1"/>
</dbReference>
<name>A0A4U0GZ04_9SPHI</name>
<dbReference type="InterPro" id="IPR008969">
    <property type="entry name" value="CarboxyPept-like_regulatory"/>
</dbReference>
<dbReference type="GO" id="GO:0009279">
    <property type="term" value="C:cell outer membrane"/>
    <property type="evidence" value="ECO:0007669"/>
    <property type="project" value="UniProtKB-SubCell"/>
</dbReference>
<comment type="subcellular location">
    <subcellularLocation>
        <location evidence="1 10">Cell outer membrane</location>
        <topology evidence="1 10">Multi-pass membrane protein</topology>
    </subcellularLocation>
</comment>
<evidence type="ECO:0000313" key="14">
    <source>
        <dbReference type="Proteomes" id="UP000309872"/>
    </source>
</evidence>
<comment type="similarity">
    <text evidence="10 11">Belongs to the TonB-dependent receptor family.</text>
</comment>
<evidence type="ECO:0000259" key="12">
    <source>
        <dbReference type="SMART" id="SM00965"/>
    </source>
</evidence>
<dbReference type="Pfam" id="PF07715">
    <property type="entry name" value="Plug"/>
    <property type="match status" value="1"/>
</dbReference>
<dbReference type="SMART" id="SM00965">
    <property type="entry name" value="STN"/>
    <property type="match status" value="1"/>
</dbReference>
<keyword evidence="14" id="KW-1185">Reference proteome</keyword>
<dbReference type="InterPro" id="IPR012910">
    <property type="entry name" value="Plug_dom"/>
</dbReference>
<dbReference type="NCBIfam" id="TIGR04056">
    <property type="entry name" value="OMP_RagA_SusC"/>
    <property type="match status" value="1"/>
</dbReference>
<keyword evidence="6" id="KW-0408">Iron</keyword>
<protein>
    <submittedName>
        <fullName evidence="13">SusC/RagA family TonB-linked outer membrane protein</fullName>
    </submittedName>
</protein>
<evidence type="ECO:0000256" key="11">
    <source>
        <dbReference type="RuleBase" id="RU003357"/>
    </source>
</evidence>
<dbReference type="Gene3D" id="2.170.130.10">
    <property type="entry name" value="TonB-dependent receptor, plug domain"/>
    <property type="match status" value="1"/>
</dbReference>